<name>A0A454D582_VIBHA</name>
<dbReference type="AlphaFoldDB" id="A0A454D582"/>
<protein>
    <submittedName>
        <fullName evidence="1">Response regulator</fullName>
    </submittedName>
</protein>
<dbReference type="EMBL" id="AJSR01000114">
    <property type="protein sequence ID" value="EKM33770.1"/>
    <property type="molecule type" value="Genomic_DNA"/>
</dbReference>
<feature type="non-terminal residue" evidence="1">
    <location>
        <position position="1"/>
    </location>
</feature>
<evidence type="ECO:0000313" key="2">
    <source>
        <dbReference type="Proteomes" id="UP000008367"/>
    </source>
</evidence>
<gene>
    <name evidence="1" type="ORF">VCHENC02_0816B</name>
</gene>
<reference evidence="1 2" key="1">
    <citation type="submission" date="2012-10" db="EMBL/GenBank/DDBJ databases">
        <title>Genome sequence of Vibrio Cholerae HENC-02.</title>
        <authorList>
            <person name="Eppinger M."/>
            <person name="Hasan N.A."/>
            <person name="Sengamalay N."/>
            <person name="Hine E."/>
            <person name="Su Q."/>
            <person name="Daugherty S.C."/>
            <person name="Young S."/>
            <person name="Sadzewicz L."/>
            <person name="Tallon L."/>
            <person name="Cebula T.A."/>
            <person name="Ravel J."/>
            <person name="Colwell R.R."/>
        </authorList>
    </citation>
    <scope>NUCLEOTIDE SEQUENCE [LARGE SCALE GENOMIC DNA]</scope>
    <source>
        <strain evidence="1 2">HENC-02</strain>
    </source>
</reference>
<proteinExistence type="predicted"/>
<dbReference type="Proteomes" id="UP000008367">
    <property type="component" value="Unassembled WGS sequence"/>
</dbReference>
<evidence type="ECO:0000313" key="1">
    <source>
        <dbReference type="EMBL" id="EKM33770.1"/>
    </source>
</evidence>
<comment type="caution">
    <text evidence="1">The sequence shown here is derived from an EMBL/GenBank/DDBJ whole genome shotgun (WGS) entry which is preliminary data.</text>
</comment>
<sequence>NTTLFQYWSLMTNSVCKPSLKRLWASCFLKSIQRAALKKRKSYVTHATTI</sequence>
<accession>A0A454D582</accession>
<organism evidence="1 2">
    <name type="scientific">Vibrio harveyi</name>
    <name type="common">Beneckea harveyi</name>
    <dbReference type="NCBI Taxonomy" id="669"/>
    <lineage>
        <taxon>Bacteria</taxon>
        <taxon>Pseudomonadati</taxon>
        <taxon>Pseudomonadota</taxon>
        <taxon>Gammaproteobacteria</taxon>
        <taxon>Vibrionales</taxon>
        <taxon>Vibrionaceae</taxon>
        <taxon>Vibrio</taxon>
    </lineage>
</organism>